<dbReference type="CDD" id="cd13121">
    <property type="entry name" value="BF2867_like_C"/>
    <property type="match status" value="1"/>
</dbReference>
<dbReference type="PROSITE" id="PS51257">
    <property type="entry name" value="PROKAR_LIPOPROTEIN"/>
    <property type="match status" value="1"/>
</dbReference>
<proteinExistence type="predicted"/>
<dbReference type="InterPro" id="IPR042278">
    <property type="entry name" value="Mfa-like_1_N"/>
</dbReference>
<reference evidence="2 3" key="1">
    <citation type="submission" date="2018-08" db="EMBL/GenBank/DDBJ databases">
        <title>A genome reference for cultivated species of the human gut microbiota.</title>
        <authorList>
            <person name="Zou Y."/>
            <person name="Xue W."/>
            <person name="Luo G."/>
        </authorList>
    </citation>
    <scope>NUCLEOTIDE SEQUENCE [LARGE SCALE GENOMIC DNA]</scope>
    <source>
        <strain evidence="2 3">AF28-11</strain>
    </source>
</reference>
<dbReference type="AlphaFoldDB" id="A0A412B4S3"/>
<evidence type="ECO:0000313" key="2">
    <source>
        <dbReference type="EMBL" id="RGQ47505.1"/>
    </source>
</evidence>
<dbReference type="Pfam" id="PF13149">
    <property type="entry name" value="Mfa_like_1"/>
    <property type="match status" value="1"/>
</dbReference>
<evidence type="ECO:0000256" key="1">
    <source>
        <dbReference type="SAM" id="MobiDB-lite"/>
    </source>
</evidence>
<feature type="region of interest" description="Disordered" evidence="1">
    <location>
        <begin position="38"/>
        <end position="57"/>
    </location>
</feature>
<name>A0A412B4S3_BACUN</name>
<feature type="compositionally biased region" description="Pro residues" evidence="1">
    <location>
        <begin position="40"/>
        <end position="50"/>
    </location>
</feature>
<evidence type="ECO:0000313" key="3">
    <source>
        <dbReference type="Proteomes" id="UP000283680"/>
    </source>
</evidence>
<sequence length="620" mass="69961">MKTIILILSKMNNMKKLIIPSIMATLLLLASCDKGNDPILPEPEPTPEPAPEPDKPKTMLCFSTSIEMLNEVTTRGTVSSFEPDSEIGLFYNDTCINKKFVYDGKIWSGGEVALADEMKDIICYYPYSSVIKSSGEIPIDIGSQTDYLAGSASVGAEKPEVEVKMKHLLSLVRITIKKNNYIGEGHIESLTWNGIHTTAKYNAANNTTTPMGSKGSLRAGGNYYLDDTKDPIPVETIMLPVNSAKGITLTVVVDGEERVYDIPESHQWEAGKAYTYTLTLKGGYNSPIDLEEFPIDVGYWSTFGKTDDIVLGNSEGNWFDIEPGSVKYGTDIYRNEGFMFGFYGYWTGLDLETGSMPDTWEGDFRMVLMDNAGNIVDKFQPCSIIAENGAMMKGTGRRAYVMAPVGTYELGVLFRKKGETIWQKANRLDKVTKKDMTFTIKEQTDLPALRMIQVEEETNNGVVNHDRPYDVNFNITYILSNRGEIPLKGEIKAVWERTFDYTGHCYRPSSKRTNTVNDDEWQDEIGRISIDLQPTVRFWKGSIPCKFPQKREMPRTSNGIGYCMPMVHLYWKAEGSDEWVLLRCDLDEILAARVNNSQEEDNLFLLSFNYLNLKQSHWYN</sequence>
<dbReference type="Proteomes" id="UP000283680">
    <property type="component" value="Unassembled WGS sequence"/>
</dbReference>
<dbReference type="Gene3D" id="2.60.40.2630">
    <property type="match status" value="1"/>
</dbReference>
<gene>
    <name evidence="2" type="ORF">DWY92_18975</name>
</gene>
<comment type="caution">
    <text evidence="2">The sequence shown here is derived from an EMBL/GenBank/DDBJ whole genome shotgun (WGS) entry which is preliminary data.</text>
</comment>
<protein>
    <submittedName>
        <fullName evidence="2">Fimbrillin family protein</fullName>
    </submittedName>
</protein>
<accession>A0A412B4S3</accession>
<organism evidence="2 3">
    <name type="scientific">Bacteroides uniformis</name>
    <dbReference type="NCBI Taxonomy" id="820"/>
    <lineage>
        <taxon>Bacteria</taxon>
        <taxon>Pseudomonadati</taxon>
        <taxon>Bacteroidota</taxon>
        <taxon>Bacteroidia</taxon>
        <taxon>Bacteroidales</taxon>
        <taxon>Bacteroidaceae</taxon>
        <taxon>Bacteroides</taxon>
    </lineage>
</organism>
<dbReference type="InterPro" id="IPR025049">
    <property type="entry name" value="Mfa-like_1"/>
</dbReference>
<dbReference type="Gene3D" id="2.60.40.2620">
    <property type="entry name" value="Fimbrillin-like"/>
    <property type="match status" value="1"/>
</dbReference>
<dbReference type="CDD" id="cd13120">
    <property type="entry name" value="BF2867_like_N"/>
    <property type="match status" value="1"/>
</dbReference>
<dbReference type="EMBL" id="QRTH01000015">
    <property type="protein sequence ID" value="RGQ47505.1"/>
    <property type="molecule type" value="Genomic_DNA"/>
</dbReference>